<feature type="region of interest" description="Disordered" evidence="1">
    <location>
        <begin position="1"/>
        <end position="54"/>
    </location>
</feature>
<proteinExistence type="predicted"/>
<name>A0A8T6ZF66_9BURK</name>
<gene>
    <name evidence="2" type="ORF">NH14_017440</name>
</gene>
<sequence>MFKSKLRRALTKERRTTMDSRRLDREAAAQRQSDQPEHEPKSDVPRFGERPSRH</sequence>
<comment type="caution">
    <text evidence="2">The sequence shown here is derived from an EMBL/GenBank/DDBJ whole genome shotgun (WGS) entry which is preliminary data.</text>
</comment>
<dbReference type="Proteomes" id="UP000030460">
    <property type="component" value="Unassembled WGS sequence"/>
</dbReference>
<dbReference type="EMBL" id="JTDB02000004">
    <property type="protein sequence ID" value="NLP62920.1"/>
    <property type="molecule type" value="Genomic_DNA"/>
</dbReference>
<evidence type="ECO:0000313" key="2">
    <source>
        <dbReference type="EMBL" id="NLP62920.1"/>
    </source>
</evidence>
<reference evidence="2" key="2">
    <citation type="submission" date="2020-04" db="EMBL/GenBank/DDBJ databases">
        <authorList>
            <person name="Alexandrino P."/>
            <person name="Mendonca T."/>
            <person name="Guaman L."/>
            <person name="Cherix J."/>
            <person name="Lozano-Sakalauskas G."/>
            <person name="Fujita A."/>
            <person name="Filho E.R."/>
            <person name="Long P."/>
            <person name="Padilla G."/>
            <person name="Taciro M.K."/>
            <person name="Gomez J.G."/>
            <person name="Silva L.F."/>
            <person name="Torres M."/>
        </authorList>
    </citation>
    <scope>NUCLEOTIDE SEQUENCE</scope>
    <source>
        <strain evidence="2">LMG 19450</strain>
    </source>
</reference>
<evidence type="ECO:0000313" key="3">
    <source>
        <dbReference type="Proteomes" id="UP000030460"/>
    </source>
</evidence>
<dbReference type="AlphaFoldDB" id="A0A8T6ZF66"/>
<accession>A0A8T6ZF66</accession>
<reference evidence="2" key="1">
    <citation type="journal article" date="2015" name="Genome Announc.">
        <title>Draft Genome Sequence of the Polyhydroxyalkanoate-Producing Bacterium Burkholderia sacchari LMG 19450 Isolated from Brazilian Sugarcane Plantation Soil.</title>
        <authorList>
            <person name="Alexandrino P.M."/>
            <person name="Mendonca T.T."/>
            <person name="Guaman Bautista L.P."/>
            <person name="Cherix J."/>
            <person name="Lozano-Sakalauskas G.C."/>
            <person name="Fujita A."/>
            <person name="Ramos Filho E."/>
            <person name="Long P."/>
            <person name="Padilla G."/>
            <person name="Taciro M.K."/>
            <person name="Gomez J.G."/>
            <person name="Silva L.F."/>
        </authorList>
    </citation>
    <scope>NUCLEOTIDE SEQUENCE</scope>
    <source>
        <strain evidence="2">LMG 19450</strain>
    </source>
</reference>
<dbReference type="OrthoDB" id="9134339at2"/>
<evidence type="ECO:0000256" key="1">
    <source>
        <dbReference type="SAM" id="MobiDB-lite"/>
    </source>
</evidence>
<feature type="compositionally biased region" description="Basic and acidic residues" evidence="1">
    <location>
        <begin position="10"/>
        <end position="54"/>
    </location>
</feature>
<dbReference type="RefSeq" id="WP_161790837.1">
    <property type="nucleotide sequence ID" value="NZ_CADFGF010000008.1"/>
</dbReference>
<keyword evidence="3" id="KW-1185">Reference proteome</keyword>
<protein>
    <submittedName>
        <fullName evidence="2">Uncharacterized protein</fullName>
    </submittedName>
</protein>
<organism evidence="2 3">
    <name type="scientific">Paraburkholderia sacchari</name>
    <dbReference type="NCBI Taxonomy" id="159450"/>
    <lineage>
        <taxon>Bacteria</taxon>
        <taxon>Pseudomonadati</taxon>
        <taxon>Pseudomonadota</taxon>
        <taxon>Betaproteobacteria</taxon>
        <taxon>Burkholderiales</taxon>
        <taxon>Burkholderiaceae</taxon>
        <taxon>Paraburkholderia</taxon>
    </lineage>
</organism>